<feature type="domain" description="N-acetyltransferase" evidence="1">
    <location>
        <begin position="13"/>
        <end position="176"/>
    </location>
</feature>
<dbReference type="PROSITE" id="PS51186">
    <property type="entry name" value="GNAT"/>
    <property type="match status" value="1"/>
</dbReference>
<gene>
    <name evidence="2" type="ORF">H9867_07695</name>
</gene>
<dbReference type="GO" id="GO:0016747">
    <property type="term" value="F:acyltransferase activity, transferring groups other than amino-acyl groups"/>
    <property type="evidence" value="ECO:0007669"/>
    <property type="project" value="InterPro"/>
</dbReference>
<evidence type="ECO:0000313" key="2">
    <source>
        <dbReference type="EMBL" id="HIW96347.1"/>
    </source>
</evidence>
<dbReference type="Pfam" id="PF13302">
    <property type="entry name" value="Acetyltransf_3"/>
    <property type="match status" value="1"/>
</dbReference>
<dbReference type="PANTHER" id="PTHR43792:SF1">
    <property type="entry name" value="N-ACETYLTRANSFERASE DOMAIN-CONTAINING PROTEIN"/>
    <property type="match status" value="1"/>
</dbReference>
<reference evidence="2" key="2">
    <citation type="submission" date="2021-04" db="EMBL/GenBank/DDBJ databases">
        <authorList>
            <person name="Gilroy R."/>
        </authorList>
    </citation>
    <scope>NUCLEOTIDE SEQUENCE</scope>
    <source>
        <strain evidence="2">4376</strain>
    </source>
</reference>
<dbReference type="InterPro" id="IPR051531">
    <property type="entry name" value="N-acetyltransferase"/>
</dbReference>
<name>A0A9D1RYZ3_9CORY</name>
<dbReference type="EMBL" id="DXFZ01000093">
    <property type="protein sequence ID" value="HIW96347.1"/>
    <property type="molecule type" value="Genomic_DNA"/>
</dbReference>
<evidence type="ECO:0000259" key="1">
    <source>
        <dbReference type="PROSITE" id="PS51186"/>
    </source>
</evidence>
<reference evidence="2" key="1">
    <citation type="journal article" date="2021" name="PeerJ">
        <title>Extensive microbial diversity within the chicken gut microbiome revealed by metagenomics and culture.</title>
        <authorList>
            <person name="Gilroy R."/>
            <person name="Ravi A."/>
            <person name="Getino M."/>
            <person name="Pursley I."/>
            <person name="Horton D.L."/>
            <person name="Alikhan N.F."/>
            <person name="Baker D."/>
            <person name="Gharbi K."/>
            <person name="Hall N."/>
            <person name="Watson M."/>
            <person name="Adriaenssens E.M."/>
            <person name="Foster-Nyarko E."/>
            <person name="Jarju S."/>
            <person name="Secka A."/>
            <person name="Antonio M."/>
            <person name="Oren A."/>
            <person name="Chaudhuri R.R."/>
            <person name="La Ragione R."/>
            <person name="Hildebrand F."/>
            <person name="Pallen M.J."/>
        </authorList>
    </citation>
    <scope>NUCLEOTIDE SEQUENCE</scope>
    <source>
        <strain evidence="2">4376</strain>
    </source>
</reference>
<comment type="caution">
    <text evidence="2">The sequence shown here is derived from an EMBL/GenBank/DDBJ whole genome shotgun (WGS) entry which is preliminary data.</text>
</comment>
<protein>
    <submittedName>
        <fullName evidence="2">GNAT family N-acetyltransferase</fullName>
    </submittedName>
</protein>
<sequence length="176" mass="19613">MLKDVAPLESERLRVRPATVGDAPALFDAVCRHDEVTKYLTWRPHSEQAETEEFLRLVEGWNAQGQELTCAVVFQGDPVGLFTMRRPEAGAGIELGFCLGPAVWRKGVMSEVLSLALPALERYCPGERIWATTDIDNVASMRLLEATGFTRVGVERGRAVHPNISTEPRDCVTFEW</sequence>
<dbReference type="InterPro" id="IPR016181">
    <property type="entry name" value="Acyl_CoA_acyltransferase"/>
</dbReference>
<dbReference type="InterPro" id="IPR000182">
    <property type="entry name" value="GNAT_dom"/>
</dbReference>
<proteinExistence type="predicted"/>
<dbReference type="Proteomes" id="UP000824189">
    <property type="component" value="Unassembled WGS sequence"/>
</dbReference>
<organism evidence="2 3">
    <name type="scientific">Candidatus Corynebacterium gallistercoris</name>
    <dbReference type="NCBI Taxonomy" id="2838530"/>
    <lineage>
        <taxon>Bacteria</taxon>
        <taxon>Bacillati</taxon>
        <taxon>Actinomycetota</taxon>
        <taxon>Actinomycetes</taxon>
        <taxon>Mycobacteriales</taxon>
        <taxon>Corynebacteriaceae</taxon>
        <taxon>Corynebacterium</taxon>
    </lineage>
</organism>
<dbReference type="AlphaFoldDB" id="A0A9D1RYZ3"/>
<evidence type="ECO:0000313" key="3">
    <source>
        <dbReference type="Proteomes" id="UP000824189"/>
    </source>
</evidence>
<dbReference type="PANTHER" id="PTHR43792">
    <property type="entry name" value="GNAT FAMILY, PUTATIVE (AFU_ORTHOLOGUE AFUA_3G00765)-RELATED-RELATED"/>
    <property type="match status" value="1"/>
</dbReference>
<dbReference type="Gene3D" id="3.40.630.30">
    <property type="match status" value="1"/>
</dbReference>
<dbReference type="SUPFAM" id="SSF55729">
    <property type="entry name" value="Acyl-CoA N-acyltransferases (Nat)"/>
    <property type="match status" value="1"/>
</dbReference>
<accession>A0A9D1RYZ3</accession>